<evidence type="ECO:0008006" key="5">
    <source>
        <dbReference type="Google" id="ProtNLM"/>
    </source>
</evidence>
<dbReference type="EMBL" id="CAVNYO010000002">
    <property type="protein sequence ID" value="CAK5261886.1"/>
    <property type="molecule type" value="Genomic_DNA"/>
</dbReference>
<organism evidence="3 4">
    <name type="scientific">Mycena citricolor</name>
    <dbReference type="NCBI Taxonomy" id="2018698"/>
    <lineage>
        <taxon>Eukaryota</taxon>
        <taxon>Fungi</taxon>
        <taxon>Dikarya</taxon>
        <taxon>Basidiomycota</taxon>
        <taxon>Agaricomycotina</taxon>
        <taxon>Agaricomycetes</taxon>
        <taxon>Agaricomycetidae</taxon>
        <taxon>Agaricales</taxon>
        <taxon>Marasmiineae</taxon>
        <taxon>Mycenaceae</taxon>
        <taxon>Mycena</taxon>
    </lineage>
</organism>
<evidence type="ECO:0000313" key="4">
    <source>
        <dbReference type="Proteomes" id="UP001295794"/>
    </source>
</evidence>
<dbReference type="Proteomes" id="UP001295794">
    <property type="component" value="Unassembled WGS sequence"/>
</dbReference>
<keyword evidence="2" id="KW-0732">Signal</keyword>
<evidence type="ECO:0000256" key="1">
    <source>
        <dbReference type="SAM" id="Phobius"/>
    </source>
</evidence>
<evidence type="ECO:0000313" key="3">
    <source>
        <dbReference type="EMBL" id="CAK5261886.1"/>
    </source>
</evidence>
<sequence length="520" mass="56177">MKFALLPLAVVSAALAASANPLRVVVVSSSIETVNSGSVSDIPTIHHPSAHVQNGAAVVKHAPCAASRFRQKAKSMAEAFRLALGLSSPPGDKAVRPHYHHHIHKLNKEPQLEHVALPPLPLFIPSGSQPDRNAVVPVPAPVNGKPIPHAHAHKDEEPSFLIRVHFALMSLGPWEGRAVAFVLGCGIGVLLRMVWVLMIVSYRLVKGSRSEEDEYTVIEFDAEDLLVAPPQYTFPVEKVAVAETQEEESKFRPYLPDFGLAILPQLSSSSLLVCHRHTLVQNDKVSPPALFDISAIQFKMYFAPLAILAILSASCQVSACEGECIIAVTKAMDVNYKGGPVLSTMSHLSQKIDSDLGLACPPKQKAEILAPIFQEFSNSSYDALEAGIFPGFFHGKCQVNGVDPKGCPNPDCPVVCGTPGSIVHFYHIFRDISFNTTRSSLQAAINPHSASFRQSLERVNSCLPSKRIRGRATMTSGALVTYMNNKLSGIPALLLESCGGKGLPDCSWEEAMKTLLLSFP</sequence>
<name>A0AAD2GQY9_9AGAR</name>
<protein>
    <recommendedName>
        <fullName evidence="5">Niemann-Pick C1 N-terminal domain-containing protein</fullName>
    </recommendedName>
</protein>
<gene>
    <name evidence="3" type="ORF">MYCIT1_LOCUS159</name>
</gene>
<feature type="transmembrane region" description="Helical" evidence="1">
    <location>
        <begin position="178"/>
        <end position="200"/>
    </location>
</feature>
<feature type="signal peptide" evidence="2">
    <location>
        <begin position="1"/>
        <end position="19"/>
    </location>
</feature>
<reference evidence="3" key="1">
    <citation type="submission" date="2023-11" db="EMBL/GenBank/DDBJ databases">
        <authorList>
            <person name="De Vega J J."/>
            <person name="De Vega J J."/>
        </authorList>
    </citation>
    <scope>NUCLEOTIDE SEQUENCE</scope>
</reference>
<evidence type="ECO:0000256" key="2">
    <source>
        <dbReference type="SAM" id="SignalP"/>
    </source>
</evidence>
<keyword evidence="1" id="KW-1133">Transmembrane helix</keyword>
<dbReference type="AlphaFoldDB" id="A0AAD2GQY9"/>
<feature type="chain" id="PRO_5042081019" description="Niemann-Pick C1 N-terminal domain-containing protein" evidence="2">
    <location>
        <begin position="20"/>
        <end position="520"/>
    </location>
</feature>
<keyword evidence="1" id="KW-0472">Membrane</keyword>
<keyword evidence="1" id="KW-0812">Transmembrane</keyword>
<comment type="caution">
    <text evidence="3">The sequence shown here is derived from an EMBL/GenBank/DDBJ whole genome shotgun (WGS) entry which is preliminary data.</text>
</comment>
<accession>A0AAD2GQY9</accession>
<keyword evidence="4" id="KW-1185">Reference proteome</keyword>
<proteinExistence type="predicted"/>